<reference evidence="2" key="1">
    <citation type="submission" date="2018-06" db="EMBL/GenBank/DDBJ databases">
        <title>Description of Blautia argi sp. nov., a new anaerobic isolated from dog feces.</title>
        <authorList>
            <person name="Chang Y.-H."/>
            <person name="Paek J."/>
            <person name="Shin Y."/>
        </authorList>
    </citation>
    <scope>NUCLEOTIDE SEQUENCE [LARGE SCALE GENOMIC DNA]</scope>
    <source>
        <strain evidence="2">KCTC 15426</strain>
    </source>
</reference>
<dbReference type="Proteomes" id="UP000250003">
    <property type="component" value="Chromosome"/>
</dbReference>
<organism evidence="1 2">
    <name type="scientific">Blautia argi</name>
    <dbReference type="NCBI Taxonomy" id="1912897"/>
    <lineage>
        <taxon>Bacteria</taxon>
        <taxon>Bacillati</taxon>
        <taxon>Bacillota</taxon>
        <taxon>Clostridia</taxon>
        <taxon>Lachnospirales</taxon>
        <taxon>Lachnospiraceae</taxon>
        <taxon>Blautia</taxon>
    </lineage>
</organism>
<name>A0A2Z4U8G3_9FIRM</name>
<dbReference type="AlphaFoldDB" id="A0A2Z4U8G3"/>
<sequence>MDLQSDGYNDLYQKMNHQELSFFRVRTREKSDTTDISQIQHILHLPYEKKSFASNMRFSCLGMPCLYLGTTSYVCSRECEWNPEKEDLFAAAFIPNEQGDRLQLSMLKLFPLVIATSYRVLETGRTLKYECLISQALMKVISTMNIDGIAYLSMKGKDEFQYPQGVNWLYQLLIYQKATLIANIVKCLMLHHLYYLILRLQMVKILLWLRLM</sequence>
<dbReference type="RefSeq" id="WP_111918299.1">
    <property type="nucleotide sequence ID" value="NZ_CP030280.1"/>
</dbReference>
<evidence type="ECO:0000313" key="2">
    <source>
        <dbReference type="Proteomes" id="UP000250003"/>
    </source>
</evidence>
<dbReference type="OrthoDB" id="7068172at2"/>
<dbReference type="EMBL" id="CP030280">
    <property type="protein sequence ID" value="AWY97293.1"/>
    <property type="molecule type" value="Genomic_DNA"/>
</dbReference>
<keyword evidence="2" id="KW-1185">Reference proteome</keyword>
<dbReference type="KEGG" id="blau:DQQ01_03005"/>
<proteinExistence type="predicted"/>
<evidence type="ECO:0008006" key="3">
    <source>
        <dbReference type="Google" id="ProtNLM"/>
    </source>
</evidence>
<accession>A0A2Z4U8G3</accession>
<protein>
    <recommendedName>
        <fullName evidence="3">RES domain-containing protein</fullName>
    </recommendedName>
</protein>
<evidence type="ECO:0000313" key="1">
    <source>
        <dbReference type="EMBL" id="AWY97293.1"/>
    </source>
</evidence>
<gene>
    <name evidence="1" type="ORF">DQQ01_03005</name>
</gene>